<keyword evidence="8" id="KW-0969">Cilium</keyword>
<dbReference type="Pfam" id="PF03963">
    <property type="entry name" value="FlgD"/>
    <property type="match status" value="1"/>
</dbReference>
<protein>
    <recommendedName>
        <fullName evidence="2 5">Basal-body rod modification protein FlgD</fullName>
    </recommendedName>
</protein>
<dbReference type="Gene3D" id="2.30.30.910">
    <property type="match status" value="1"/>
</dbReference>
<dbReference type="STRING" id="706570.PT85_11660"/>
<comment type="similarity">
    <text evidence="1 5">Belongs to the FlgD family.</text>
</comment>
<evidence type="ECO:0000259" key="7">
    <source>
        <dbReference type="Pfam" id="PF13861"/>
    </source>
</evidence>
<dbReference type="Gene3D" id="2.60.40.4070">
    <property type="match status" value="1"/>
</dbReference>
<reference evidence="9 11" key="2">
    <citation type="submission" date="2017-01" db="EMBL/GenBank/DDBJ databases">
        <authorList>
            <person name="Mah S.A."/>
            <person name="Swanson W.J."/>
            <person name="Moy G.W."/>
            <person name="Vacquier V.D."/>
        </authorList>
    </citation>
    <scope>NUCLEOTIDE SEQUENCE [LARGE SCALE GENOMIC DNA]</scope>
    <source>
        <strain evidence="9 11">ATCC 29606</strain>
    </source>
</reference>
<dbReference type="EMBL" id="FTMC01000003">
    <property type="protein sequence ID" value="SIQ10051.1"/>
    <property type="molecule type" value="Genomic_DNA"/>
</dbReference>
<sequence length="215" mass="22923">MSVSGVTNNSNPYALPDDTISVSEAGQLSNQFITLMVAQIQNQDPTNPMDSTQFVEQYATISQVQSLENMTKLQQSSLVLADNLQMLTAASLVGQNVTVHTDSLELDGKVDAQFDLQHTSTNTVLWLTDANGVETSVALGRQDAGRVDVALDPAALGLKPGTYKVRIETATGEEPRLQVAGKVSDVRVSDSGPVLNIAGIGSVPFYQIVQFGQRG</sequence>
<evidence type="ECO:0000256" key="5">
    <source>
        <dbReference type="RuleBase" id="RU362076"/>
    </source>
</evidence>
<feature type="domain" description="FlgD Tudor-like" evidence="7">
    <location>
        <begin position="85"/>
        <end position="208"/>
    </location>
</feature>
<evidence type="ECO:0000256" key="1">
    <source>
        <dbReference type="ARBA" id="ARBA00010577"/>
    </source>
</evidence>
<reference evidence="8 10" key="1">
    <citation type="submission" date="2014-11" db="EMBL/GenBank/DDBJ databases">
        <title>Genome sequence of Pseudomonas tuomuerensis JCM 14085.</title>
        <authorList>
            <person name="Shin S.-K."/>
            <person name="Yi H."/>
        </authorList>
    </citation>
    <scope>NUCLEOTIDE SEQUENCE [LARGE SCALE GENOMIC DNA]</scope>
    <source>
        <strain evidence="8 10">JCM 14085</strain>
    </source>
</reference>
<dbReference type="GO" id="GO:0044781">
    <property type="term" value="P:bacterial-type flagellum organization"/>
    <property type="evidence" value="ECO:0007669"/>
    <property type="project" value="UniProtKB-UniRule"/>
</dbReference>
<organism evidence="8 10">
    <name type="scientific">Pseudomonas flexibilis</name>
    <dbReference type="NCBI Taxonomy" id="706570"/>
    <lineage>
        <taxon>Bacteria</taxon>
        <taxon>Pseudomonadati</taxon>
        <taxon>Pseudomonadota</taxon>
        <taxon>Gammaproteobacteria</taxon>
        <taxon>Pseudomonadales</taxon>
        <taxon>Pseudomonadaceae</taxon>
        <taxon>Pseudomonas</taxon>
    </lineage>
</organism>
<name>A0A0B2D9N6_9PSED</name>
<dbReference type="Pfam" id="PF13860">
    <property type="entry name" value="FlgD_ig"/>
    <property type="match status" value="1"/>
</dbReference>
<evidence type="ECO:0000313" key="11">
    <source>
        <dbReference type="Proteomes" id="UP000186079"/>
    </source>
</evidence>
<dbReference type="OrthoDB" id="9785233at2"/>
<evidence type="ECO:0000259" key="6">
    <source>
        <dbReference type="Pfam" id="PF13860"/>
    </source>
</evidence>
<evidence type="ECO:0000313" key="10">
    <source>
        <dbReference type="Proteomes" id="UP000030980"/>
    </source>
</evidence>
<dbReference type="InterPro" id="IPR025965">
    <property type="entry name" value="FlgD/Vpr_Ig-like"/>
</dbReference>
<evidence type="ECO:0000313" key="9">
    <source>
        <dbReference type="EMBL" id="SIQ10051.1"/>
    </source>
</evidence>
<dbReference type="Proteomes" id="UP000186079">
    <property type="component" value="Unassembled WGS sequence"/>
</dbReference>
<dbReference type="Pfam" id="PF13861">
    <property type="entry name" value="FLgD_tudor"/>
    <property type="match status" value="1"/>
</dbReference>
<dbReference type="RefSeq" id="WP_039561219.1">
    <property type="nucleotide sequence ID" value="NZ_FMUP01000002.1"/>
</dbReference>
<proteinExistence type="inferred from homology"/>
<evidence type="ECO:0000313" key="8">
    <source>
        <dbReference type="EMBL" id="KHO64828.1"/>
    </source>
</evidence>
<dbReference type="EMBL" id="JTAK01000004">
    <property type="protein sequence ID" value="KHO64828.1"/>
    <property type="molecule type" value="Genomic_DNA"/>
</dbReference>
<accession>A0A0B3BK49</accession>
<feature type="domain" description="FlgD/Vpr Ig-like" evidence="6">
    <location>
        <begin position="105"/>
        <end position="172"/>
    </location>
</feature>
<dbReference type="AlphaFoldDB" id="A0A0B2D9N6"/>
<evidence type="ECO:0000256" key="2">
    <source>
        <dbReference type="ARBA" id="ARBA00016013"/>
    </source>
</evidence>
<evidence type="ECO:0000256" key="4">
    <source>
        <dbReference type="ARBA" id="ARBA00024746"/>
    </source>
</evidence>
<evidence type="ECO:0000256" key="3">
    <source>
        <dbReference type="ARBA" id="ARBA00022795"/>
    </source>
</evidence>
<keyword evidence="8" id="KW-0966">Cell projection</keyword>
<comment type="function">
    <text evidence="4 5">Required for flagellar hook formation. May act as a scaffolding protein.</text>
</comment>
<dbReference type="Proteomes" id="UP000030980">
    <property type="component" value="Unassembled WGS sequence"/>
</dbReference>
<keyword evidence="8" id="KW-0282">Flagellum</keyword>
<gene>
    <name evidence="8" type="primary">flgD</name>
    <name evidence="8" type="ORF">PT85_11660</name>
    <name evidence="9" type="ORF">SAMN05421672_10313</name>
</gene>
<keyword evidence="10" id="KW-1185">Reference proteome</keyword>
<accession>A0A0B2D9N6</accession>
<dbReference type="InterPro" id="IPR005648">
    <property type="entry name" value="FlgD"/>
</dbReference>
<keyword evidence="3 5" id="KW-1005">Bacterial flagellum biogenesis</keyword>
<dbReference type="InterPro" id="IPR025963">
    <property type="entry name" value="FLgD_Tudor"/>
</dbReference>
<dbReference type="PATRIC" id="fig|706570.3.peg.2054"/>